<evidence type="ECO:0000313" key="12">
    <source>
        <dbReference type="Proteomes" id="UP000503462"/>
    </source>
</evidence>
<dbReference type="InterPro" id="IPR055170">
    <property type="entry name" value="GFO_IDH_MocA-like_dom"/>
</dbReference>
<dbReference type="Gene3D" id="3.30.360.10">
    <property type="entry name" value="Dihydrodipicolinate Reductase, domain 2"/>
    <property type="match status" value="1"/>
</dbReference>
<dbReference type="PANTHER" id="PTHR11895:SF7">
    <property type="entry name" value="GLUTAMYL-TRNA(GLN) AMIDOTRANSFERASE SUBUNIT A, MITOCHONDRIAL"/>
    <property type="match status" value="1"/>
</dbReference>
<dbReference type="InterPro" id="IPR000683">
    <property type="entry name" value="Gfo/Idh/MocA-like_OxRdtase_N"/>
</dbReference>
<dbReference type="OrthoDB" id="2129491at2759"/>
<dbReference type="InterPro" id="IPR036928">
    <property type="entry name" value="AS_sf"/>
</dbReference>
<dbReference type="AlphaFoldDB" id="A0A6H0XJG1"/>
<feature type="domain" description="Gfo/Idh/MocA-like oxidoreductase N-terminal" evidence="8">
    <location>
        <begin position="7"/>
        <end position="134"/>
    </location>
</feature>
<dbReference type="InterPro" id="IPR036291">
    <property type="entry name" value="NAD(P)-bd_dom_sf"/>
</dbReference>
<dbReference type="Gene3D" id="3.40.50.720">
    <property type="entry name" value="NAD(P)-binding Rossmann-like Domain"/>
    <property type="match status" value="1"/>
</dbReference>
<comment type="subcellular location">
    <subcellularLocation>
        <location evidence="6">Mitochondrion</location>
    </subcellularLocation>
</comment>
<organism evidence="11 12">
    <name type="scientific">Peltaster fructicola</name>
    <dbReference type="NCBI Taxonomy" id="286661"/>
    <lineage>
        <taxon>Eukaryota</taxon>
        <taxon>Fungi</taxon>
        <taxon>Dikarya</taxon>
        <taxon>Ascomycota</taxon>
        <taxon>Pezizomycotina</taxon>
        <taxon>Dothideomycetes</taxon>
        <taxon>Dothideomycetes incertae sedis</taxon>
        <taxon>Peltaster</taxon>
    </lineage>
</organism>
<dbReference type="GO" id="GO:0050567">
    <property type="term" value="F:glutaminyl-tRNA synthase (glutamine-hydrolyzing) activity"/>
    <property type="evidence" value="ECO:0007669"/>
    <property type="project" value="UniProtKB-UniRule"/>
</dbReference>
<keyword evidence="5 6" id="KW-0648">Protein biosynthesis</keyword>
<proteinExistence type="inferred from homology"/>
<dbReference type="InterPro" id="IPR004412">
    <property type="entry name" value="GatA"/>
</dbReference>
<protein>
    <recommendedName>
        <fullName evidence="6">Glutamyl-tRNA(Gln) amidotransferase subunit A, mitochondrial</fullName>
        <shortName evidence="6">Glu-AdT subunit A</shortName>
        <ecNumber evidence="6">6.3.5.7</ecNumber>
    </recommendedName>
</protein>
<keyword evidence="2 6" id="KW-0436">Ligase</keyword>
<dbReference type="SUPFAM" id="SSF75304">
    <property type="entry name" value="Amidase signature (AS) enzymes"/>
    <property type="match status" value="1"/>
</dbReference>
<gene>
    <name evidence="11" type="ORF">AMS68_000369</name>
</gene>
<evidence type="ECO:0000259" key="8">
    <source>
        <dbReference type="Pfam" id="PF01408"/>
    </source>
</evidence>
<dbReference type="PANTHER" id="PTHR11895">
    <property type="entry name" value="TRANSAMIDASE"/>
    <property type="match status" value="1"/>
</dbReference>
<feature type="domain" description="Amidase" evidence="9">
    <location>
        <begin position="389"/>
        <end position="817"/>
    </location>
</feature>
<evidence type="ECO:0000256" key="5">
    <source>
        <dbReference type="ARBA" id="ARBA00022917"/>
    </source>
</evidence>
<dbReference type="HAMAP" id="MF_00120">
    <property type="entry name" value="GatA"/>
    <property type="match status" value="1"/>
</dbReference>
<dbReference type="Pfam" id="PF01408">
    <property type="entry name" value="GFO_IDH_MocA"/>
    <property type="match status" value="1"/>
</dbReference>
<dbReference type="Proteomes" id="UP000503462">
    <property type="component" value="Chromosome 1"/>
</dbReference>
<comment type="function">
    <text evidence="6">Allows the formation of correctly charged Gln-tRNA(Gln) through the transamidation of misacylated Glu-tRNA(Gln) in the mitochondria. The reaction takes place in the presence of glutamine and ATP through an activated gamma-phospho-Glu-tRNA(Gln).</text>
</comment>
<evidence type="ECO:0000256" key="3">
    <source>
        <dbReference type="ARBA" id="ARBA00022741"/>
    </source>
</evidence>
<dbReference type="SUPFAM" id="SSF55347">
    <property type="entry name" value="Glyceraldehyde-3-phosphate dehydrogenase-like, C-terminal domain"/>
    <property type="match status" value="1"/>
</dbReference>
<feature type="active site" description="Charge relay system" evidence="6">
    <location>
        <position position="403"/>
    </location>
</feature>
<evidence type="ECO:0000259" key="10">
    <source>
        <dbReference type="Pfam" id="PF22725"/>
    </source>
</evidence>
<evidence type="ECO:0000256" key="4">
    <source>
        <dbReference type="ARBA" id="ARBA00022840"/>
    </source>
</evidence>
<comment type="similarity">
    <text evidence="6">Belongs to the amidase family. GatA subfamily.</text>
</comment>
<keyword evidence="6" id="KW-0496">Mitochondrion</keyword>
<feature type="active site" description="Charge relay system" evidence="6">
    <location>
        <position position="481"/>
    </location>
</feature>
<dbReference type="Pfam" id="PF22725">
    <property type="entry name" value="GFO_IDH_MocA_C3"/>
    <property type="match status" value="1"/>
</dbReference>
<feature type="domain" description="GFO/IDH/MocA-like oxidoreductase" evidence="10">
    <location>
        <begin position="148"/>
        <end position="282"/>
    </location>
</feature>
<evidence type="ECO:0000259" key="9">
    <source>
        <dbReference type="Pfam" id="PF01425"/>
    </source>
</evidence>
<accession>A0A6H0XJG1</accession>
<keyword evidence="12" id="KW-1185">Reference proteome</keyword>
<dbReference type="Pfam" id="PF01425">
    <property type="entry name" value="Amidase"/>
    <property type="match status" value="1"/>
</dbReference>
<dbReference type="SUPFAM" id="SSF51735">
    <property type="entry name" value="NAD(P)-binding Rossmann-fold domains"/>
    <property type="match status" value="1"/>
</dbReference>
<evidence type="ECO:0000256" key="1">
    <source>
        <dbReference type="ARBA" id="ARBA00010928"/>
    </source>
</evidence>
<dbReference type="GO" id="GO:0070681">
    <property type="term" value="P:glutaminyl-tRNAGln biosynthesis via transamidation"/>
    <property type="evidence" value="ECO:0007669"/>
    <property type="project" value="UniProtKB-UniRule"/>
</dbReference>
<keyword evidence="3 6" id="KW-0547">Nucleotide-binding</keyword>
<evidence type="ECO:0000256" key="7">
    <source>
        <dbReference type="SAM" id="MobiDB-lite"/>
    </source>
</evidence>
<dbReference type="GO" id="GO:0005524">
    <property type="term" value="F:ATP binding"/>
    <property type="evidence" value="ECO:0007669"/>
    <property type="project" value="UniProtKB-KW"/>
</dbReference>
<sequence>MSKFQLKWGILATGGIAETFARDLWVNPETRGVKDIEHVVVAAASSSSAKRAQDFLKEVRAPESAKAYGSYKELAQDPNVDIIYVATPHSHHYQNARLCLEAGKNVLCEKAFTTNAQQLEKLIEIAKSKNVFLMEAVWTRYFPLSIYIRELITSGKLGNVWRTTADLSMNLNPEEAFDDSNRMVNLDLAGGALLDLGIYSLTWLFQTLYHTQSDPQPPTVLSTATKYKTGADESTSMLLTFPRKDGNDAHGFATASMRVSADPDSKGTAGPAIRVQGQHGEVQIWPPAFRPYRTRLVLSDGIVEDKTWEFPGPGAGSGWKNGFGGSWQPEGQGQGMFWEADECAFALQSGRKEGKYEGLQESLVIMKVMDEVPRCATSFVSPRAGHSEQSHQGTLNGKAIAVKDNINTIDHPTTASSNILAGLNTPFEATVIKLLKEHGAEITSKTDLDEFGMGSHTQTAATGPALSPYSRNGVPLSPGGSSGGSAIAVATGQAWAALGTDTGGSVRLPAAYTGVCGFKPSYGLLSRWGVIQYANSLDTVGVLAKDAVCARAMFRAMNAYDEQDPSSLWPSTRARIASHQRALPRSLRIGLPIEYNVTELAPIVRDCWLRTLQKMESLGHSLHAVSLPTTQQALSAYYVLAPAEASSNLAKYDGIRYGRRPSLDAGQSLEKLPLYARARYQGFGDEVKRRILLGTYSLSSEAIDNYFIQAQKIRRLVQLDFNKVFTLQNPLLDVEPTDEGVDILLAPTAPTLPPTIEEVSKLRAVDIYTNDVFTVPASLAGLPAISIPVPFQSTDPHDVQSVGLQVIGQFGDDEMVLDVGELVHQTMNESR</sequence>
<feature type="region of interest" description="Disordered" evidence="7">
    <location>
        <begin position="449"/>
        <end position="473"/>
    </location>
</feature>
<dbReference type="Gene3D" id="3.90.1300.10">
    <property type="entry name" value="Amidase signature (AS) domain"/>
    <property type="match status" value="1"/>
</dbReference>
<dbReference type="InterPro" id="IPR023631">
    <property type="entry name" value="Amidase_dom"/>
</dbReference>
<dbReference type="EC" id="6.3.5.7" evidence="6"/>
<dbReference type="InterPro" id="IPR000120">
    <property type="entry name" value="Amidase"/>
</dbReference>
<comment type="subunit">
    <text evidence="6">Subunit of the heterotrimeric GatCAB amidotransferase (AdT) complex, composed of A, B and C subunits.</text>
</comment>
<comment type="catalytic activity">
    <reaction evidence="6">
        <text>L-glutamyl-tRNA(Gln) + L-glutamine + ATP + H2O = L-glutaminyl-tRNA(Gln) + L-glutamate + ADP + phosphate + H(+)</text>
        <dbReference type="Rhea" id="RHEA:17521"/>
        <dbReference type="Rhea" id="RHEA-COMP:9681"/>
        <dbReference type="Rhea" id="RHEA-COMP:9684"/>
        <dbReference type="ChEBI" id="CHEBI:15377"/>
        <dbReference type="ChEBI" id="CHEBI:15378"/>
        <dbReference type="ChEBI" id="CHEBI:29985"/>
        <dbReference type="ChEBI" id="CHEBI:30616"/>
        <dbReference type="ChEBI" id="CHEBI:43474"/>
        <dbReference type="ChEBI" id="CHEBI:58359"/>
        <dbReference type="ChEBI" id="CHEBI:78520"/>
        <dbReference type="ChEBI" id="CHEBI:78521"/>
        <dbReference type="ChEBI" id="CHEBI:456216"/>
        <dbReference type="EC" id="6.3.5.7"/>
    </reaction>
</comment>
<name>A0A6H0XJG1_9PEZI</name>
<dbReference type="GO" id="GO:0005739">
    <property type="term" value="C:mitochondrion"/>
    <property type="evidence" value="ECO:0007669"/>
    <property type="project" value="UniProtKB-SubCell"/>
</dbReference>
<evidence type="ECO:0000256" key="2">
    <source>
        <dbReference type="ARBA" id="ARBA00022598"/>
    </source>
</evidence>
<comment type="similarity">
    <text evidence="1">Belongs to the Gfo/Idh/MocA family.</text>
</comment>
<feature type="active site" description="Acyl-ester intermediate" evidence="6">
    <location>
        <position position="505"/>
    </location>
</feature>
<evidence type="ECO:0000256" key="6">
    <source>
        <dbReference type="HAMAP-Rule" id="MF_03150"/>
    </source>
</evidence>
<dbReference type="EMBL" id="CP051139">
    <property type="protein sequence ID" value="QIW94851.1"/>
    <property type="molecule type" value="Genomic_DNA"/>
</dbReference>
<keyword evidence="4 6" id="KW-0067">ATP-binding</keyword>
<evidence type="ECO:0000313" key="11">
    <source>
        <dbReference type="EMBL" id="QIW94851.1"/>
    </source>
</evidence>
<reference evidence="11 12" key="1">
    <citation type="journal article" date="2016" name="Sci. Rep.">
        <title>Peltaster fructicola genome reveals evolution from an invasive phytopathogen to an ectophytic parasite.</title>
        <authorList>
            <person name="Xu C."/>
            <person name="Chen H."/>
            <person name="Gleason M.L."/>
            <person name="Xu J.R."/>
            <person name="Liu H."/>
            <person name="Zhang R."/>
            <person name="Sun G."/>
        </authorList>
    </citation>
    <scope>NUCLEOTIDE SEQUENCE [LARGE SCALE GENOMIC DNA]</scope>
    <source>
        <strain evidence="11 12">LNHT1506</strain>
    </source>
</reference>
<dbReference type="GO" id="GO:0030956">
    <property type="term" value="C:glutamyl-tRNA(Gln) amidotransferase complex"/>
    <property type="evidence" value="ECO:0007669"/>
    <property type="project" value="UniProtKB-UniRule"/>
</dbReference>
<dbReference type="GO" id="GO:0032543">
    <property type="term" value="P:mitochondrial translation"/>
    <property type="evidence" value="ECO:0007669"/>
    <property type="project" value="UniProtKB-UniRule"/>
</dbReference>